<feature type="compositionally biased region" description="Polar residues" evidence="1">
    <location>
        <begin position="419"/>
        <end position="439"/>
    </location>
</feature>
<evidence type="ECO:0000313" key="3">
    <source>
        <dbReference type="EMBL" id="PFH49050.1"/>
    </source>
</evidence>
<dbReference type="AlphaFoldDB" id="A0A2A9NMU6"/>
<dbReference type="Gene3D" id="2.60.120.260">
    <property type="entry name" value="Galactose-binding domain-like"/>
    <property type="match status" value="1"/>
</dbReference>
<reference evidence="3 4" key="1">
    <citation type="submission" date="2014-02" db="EMBL/GenBank/DDBJ databases">
        <title>Transposable element dynamics among asymbiotic and ectomycorrhizal Amanita fungi.</title>
        <authorList>
            <consortium name="DOE Joint Genome Institute"/>
            <person name="Hess J."/>
            <person name="Skrede I."/>
            <person name="Wolfe B."/>
            <person name="LaButti K."/>
            <person name="Ohm R.A."/>
            <person name="Grigoriev I.V."/>
            <person name="Pringle A."/>
        </authorList>
    </citation>
    <scope>NUCLEOTIDE SEQUENCE [LARGE SCALE GENOMIC DNA]</scope>
    <source>
        <strain evidence="3 4">SKay4041</strain>
    </source>
</reference>
<protein>
    <recommendedName>
        <fullName evidence="5">Transmembrane protein</fullName>
    </recommendedName>
</protein>
<name>A0A2A9NMU6_9AGAR</name>
<evidence type="ECO:0000256" key="1">
    <source>
        <dbReference type="SAM" id="MobiDB-lite"/>
    </source>
</evidence>
<proteinExistence type="predicted"/>
<keyword evidence="2" id="KW-0812">Transmembrane</keyword>
<evidence type="ECO:0000313" key="4">
    <source>
        <dbReference type="Proteomes" id="UP000242287"/>
    </source>
</evidence>
<feature type="transmembrane region" description="Helical" evidence="2">
    <location>
        <begin position="218"/>
        <end position="235"/>
    </location>
</feature>
<gene>
    <name evidence="3" type="ORF">AMATHDRAFT_41813</name>
</gene>
<organism evidence="3 4">
    <name type="scientific">Amanita thiersii Skay4041</name>
    <dbReference type="NCBI Taxonomy" id="703135"/>
    <lineage>
        <taxon>Eukaryota</taxon>
        <taxon>Fungi</taxon>
        <taxon>Dikarya</taxon>
        <taxon>Basidiomycota</taxon>
        <taxon>Agaricomycotina</taxon>
        <taxon>Agaricomycetes</taxon>
        <taxon>Agaricomycetidae</taxon>
        <taxon>Agaricales</taxon>
        <taxon>Pluteineae</taxon>
        <taxon>Amanitaceae</taxon>
        <taxon>Amanita</taxon>
    </lineage>
</organism>
<keyword evidence="2" id="KW-1133">Transmembrane helix</keyword>
<sequence length="439" mass="47855">MVTVVYNHSDPSVRYDDNWSLLDGIVNNQFTLYGLSYHSPTSPNATCRFSFEGTRVSVVGYISAPPEHQWHVNYIVDGSLLDTRTYRHLNSSIGDGFQLFYQSASLEPGAHRLEIQLVSGPTNVIGEINIGYFVVVPINVRVGIEGTNSSSITHKDLEYVDDDDSRISYSTAWQDGRQSPSVSAELSSETLHFPSSQGEVSITFNGIMTILLRLWKQVITILTGTSIAAFASYFLNYNFDLKFHLNGVLVTMPNPWGGELRTFPEVTDVVNEWPIYSSDQLPMGVHNLAISFDGQVPSGKFGIDAFIIQSPGMTIPASTGTESTLPTSLSSSKPPGSHHALSNSAFLGVIVACVAFGIIVGGLYFIWWQRRLETESRPASPHVNSLVINSSGNGQIHNQGSELETNTSTILTPVGIPETNINSVGSATRTSRRTSANNS</sequence>
<evidence type="ECO:0008006" key="5">
    <source>
        <dbReference type="Google" id="ProtNLM"/>
    </source>
</evidence>
<evidence type="ECO:0000256" key="2">
    <source>
        <dbReference type="SAM" id="Phobius"/>
    </source>
</evidence>
<feature type="region of interest" description="Disordered" evidence="1">
    <location>
        <begin position="412"/>
        <end position="439"/>
    </location>
</feature>
<feature type="transmembrane region" description="Helical" evidence="2">
    <location>
        <begin position="345"/>
        <end position="367"/>
    </location>
</feature>
<dbReference type="Proteomes" id="UP000242287">
    <property type="component" value="Unassembled WGS sequence"/>
</dbReference>
<accession>A0A2A9NMU6</accession>
<dbReference type="EMBL" id="KZ302041">
    <property type="protein sequence ID" value="PFH49050.1"/>
    <property type="molecule type" value="Genomic_DNA"/>
</dbReference>
<keyword evidence="2" id="KW-0472">Membrane</keyword>
<keyword evidence="4" id="KW-1185">Reference proteome</keyword>